<evidence type="ECO:0000256" key="8">
    <source>
        <dbReference type="HAMAP-Rule" id="MF_00265"/>
    </source>
</evidence>
<organism evidence="10 11">
    <name type="scientific">Microbacterium kribbense</name>
    <dbReference type="NCBI Taxonomy" id="433645"/>
    <lineage>
        <taxon>Bacteria</taxon>
        <taxon>Bacillati</taxon>
        <taxon>Actinomycetota</taxon>
        <taxon>Actinomycetes</taxon>
        <taxon>Micrococcales</taxon>
        <taxon>Microbacteriaceae</taxon>
        <taxon>Microbacterium</taxon>
    </lineage>
</organism>
<comment type="similarity">
    <text evidence="7 8">Belongs to the PINc/VapC protein family.</text>
</comment>
<dbReference type="InterPro" id="IPR002716">
    <property type="entry name" value="PIN_dom"/>
</dbReference>
<keyword evidence="5 8" id="KW-0378">Hydrolase</keyword>
<dbReference type="Proteomes" id="UP001500540">
    <property type="component" value="Unassembled WGS sequence"/>
</dbReference>
<feature type="binding site" evidence="8">
    <location>
        <position position="4"/>
    </location>
    <ligand>
        <name>Mg(2+)</name>
        <dbReference type="ChEBI" id="CHEBI:18420"/>
    </ligand>
</feature>
<feature type="binding site" evidence="8">
    <location>
        <position position="99"/>
    </location>
    <ligand>
        <name>Mg(2+)</name>
        <dbReference type="ChEBI" id="CHEBI:18420"/>
    </ligand>
</feature>
<dbReference type="RefSeq" id="WP_344780556.1">
    <property type="nucleotide sequence ID" value="NZ_BAABAF010000002.1"/>
</dbReference>
<evidence type="ECO:0000259" key="9">
    <source>
        <dbReference type="Pfam" id="PF01850"/>
    </source>
</evidence>
<dbReference type="InterPro" id="IPR050556">
    <property type="entry name" value="Type_II_TA_system_RNase"/>
</dbReference>
<evidence type="ECO:0000256" key="4">
    <source>
        <dbReference type="ARBA" id="ARBA00022723"/>
    </source>
</evidence>
<evidence type="ECO:0000256" key="6">
    <source>
        <dbReference type="ARBA" id="ARBA00022842"/>
    </source>
</evidence>
<keyword evidence="6 8" id="KW-0460">Magnesium</keyword>
<evidence type="ECO:0000256" key="3">
    <source>
        <dbReference type="ARBA" id="ARBA00022722"/>
    </source>
</evidence>
<comment type="function">
    <text evidence="8">Toxic component of a toxin-antitoxin (TA) system. An RNase.</text>
</comment>
<comment type="caution">
    <text evidence="10">The sequence shown here is derived from an EMBL/GenBank/DDBJ whole genome shotgun (WGS) entry which is preliminary data.</text>
</comment>
<comment type="cofactor">
    <cofactor evidence="1 8">
        <name>Mg(2+)</name>
        <dbReference type="ChEBI" id="CHEBI:18420"/>
    </cofactor>
</comment>
<keyword evidence="4 8" id="KW-0479">Metal-binding</keyword>
<dbReference type="CDD" id="cd09871">
    <property type="entry name" value="PIN_MtVapC28-VapC30-like"/>
    <property type="match status" value="1"/>
</dbReference>
<dbReference type="HAMAP" id="MF_00265">
    <property type="entry name" value="VapC_Nob1"/>
    <property type="match status" value="1"/>
</dbReference>
<dbReference type="PANTHER" id="PTHR33653">
    <property type="entry name" value="RIBONUCLEASE VAPC2"/>
    <property type="match status" value="1"/>
</dbReference>
<dbReference type="Gene3D" id="3.40.50.1010">
    <property type="entry name" value="5'-nuclease"/>
    <property type="match status" value="1"/>
</dbReference>
<dbReference type="EMBL" id="BAABAF010000002">
    <property type="protein sequence ID" value="GAA3756676.1"/>
    <property type="molecule type" value="Genomic_DNA"/>
</dbReference>
<sequence>MIVDSSALVALLRGEGQASLIQEVLLAYESLISAATLVEVRAVVGGRFGADGLRRLDALLRRFETEVVPFDTQQADTASAAYRDYGRGSRHPARLNLGDTFSYALAYVRDEPLMYVGDDFARTDIRSALDEYGDAVR</sequence>
<dbReference type="InterPro" id="IPR029060">
    <property type="entry name" value="PIN-like_dom_sf"/>
</dbReference>
<keyword evidence="3 8" id="KW-0540">Nuclease</keyword>
<feature type="domain" description="PIN" evidence="9">
    <location>
        <begin position="1"/>
        <end position="124"/>
    </location>
</feature>
<dbReference type="EC" id="3.1.-.-" evidence="8"/>
<dbReference type="PANTHER" id="PTHR33653:SF1">
    <property type="entry name" value="RIBONUCLEASE VAPC2"/>
    <property type="match status" value="1"/>
</dbReference>
<evidence type="ECO:0000313" key="11">
    <source>
        <dbReference type="Proteomes" id="UP001500540"/>
    </source>
</evidence>
<keyword evidence="8" id="KW-0800">Toxin</keyword>
<evidence type="ECO:0000256" key="2">
    <source>
        <dbReference type="ARBA" id="ARBA00022649"/>
    </source>
</evidence>
<keyword evidence="2 8" id="KW-1277">Toxin-antitoxin system</keyword>
<protein>
    <recommendedName>
        <fullName evidence="8">Ribonuclease VapC</fullName>
        <shortName evidence="8">RNase VapC</shortName>
        <ecNumber evidence="8">3.1.-.-</ecNumber>
    </recommendedName>
    <alternativeName>
        <fullName evidence="8">Toxin VapC</fullName>
    </alternativeName>
</protein>
<evidence type="ECO:0000313" key="10">
    <source>
        <dbReference type="EMBL" id="GAA3756676.1"/>
    </source>
</evidence>
<accession>A0ABP7G5Z7</accession>
<reference evidence="11" key="1">
    <citation type="journal article" date="2019" name="Int. J. Syst. Evol. Microbiol.">
        <title>The Global Catalogue of Microorganisms (GCM) 10K type strain sequencing project: providing services to taxonomists for standard genome sequencing and annotation.</title>
        <authorList>
            <consortium name="The Broad Institute Genomics Platform"/>
            <consortium name="The Broad Institute Genome Sequencing Center for Infectious Disease"/>
            <person name="Wu L."/>
            <person name="Ma J."/>
        </authorList>
    </citation>
    <scope>NUCLEOTIDE SEQUENCE [LARGE SCALE GENOMIC DNA]</scope>
    <source>
        <strain evidence="11">JCM 16950</strain>
    </source>
</reference>
<proteinExistence type="inferred from homology"/>
<evidence type="ECO:0000256" key="7">
    <source>
        <dbReference type="ARBA" id="ARBA00038093"/>
    </source>
</evidence>
<dbReference type="Pfam" id="PF01850">
    <property type="entry name" value="PIN"/>
    <property type="match status" value="1"/>
</dbReference>
<evidence type="ECO:0000256" key="5">
    <source>
        <dbReference type="ARBA" id="ARBA00022801"/>
    </source>
</evidence>
<gene>
    <name evidence="8" type="primary">vapC</name>
    <name evidence="10" type="ORF">GCM10022240_06900</name>
</gene>
<name>A0ABP7G5Z7_9MICO</name>
<dbReference type="InterPro" id="IPR022907">
    <property type="entry name" value="VapC_family"/>
</dbReference>
<evidence type="ECO:0000256" key="1">
    <source>
        <dbReference type="ARBA" id="ARBA00001946"/>
    </source>
</evidence>
<keyword evidence="11" id="KW-1185">Reference proteome</keyword>
<dbReference type="SUPFAM" id="SSF88723">
    <property type="entry name" value="PIN domain-like"/>
    <property type="match status" value="1"/>
</dbReference>